<dbReference type="Proteomes" id="UP001546774">
    <property type="component" value="Unassembled WGS sequence"/>
</dbReference>
<name>A0ABV1H892_9FIRM</name>
<keyword evidence="2" id="KW-0378">Hydrolase</keyword>
<protein>
    <submittedName>
        <fullName evidence="2">Protease complex subunit PrcB family protein</fullName>
    </submittedName>
</protein>
<accession>A0ABV1H892</accession>
<dbReference type="EMBL" id="JBBMFS010000014">
    <property type="protein sequence ID" value="MEQ2555934.1"/>
    <property type="molecule type" value="Genomic_DNA"/>
</dbReference>
<dbReference type="InterPro" id="IPR025748">
    <property type="entry name" value="PrcB_C_dom"/>
</dbReference>
<sequence length="160" mass="17497">MKQKSKISGNVPARWHAFYACGLCLLVSVLIVTGVFGAVSLSGCSMIKKDSSKVMGLEYTVVKEEEIPVELKKLIEAKKANTLRMTYATKDATYIVAGYGTQPTSGYSIRVNDLYLGTNAVYADVDLLGPEAGEDITELPTTPYIVLKIEKREESVVFCM</sequence>
<proteinExistence type="predicted"/>
<gene>
    <name evidence="2" type="ORF">WMO37_13125</name>
</gene>
<dbReference type="Pfam" id="PF14343">
    <property type="entry name" value="PrcB_C"/>
    <property type="match status" value="1"/>
</dbReference>
<keyword evidence="3" id="KW-1185">Reference proteome</keyword>
<dbReference type="GO" id="GO:0006508">
    <property type="term" value="P:proteolysis"/>
    <property type="evidence" value="ECO:0007669"/>
    <property type="project" value="UniProtKB-KW"/>
</dbReference>
<evidence type="ECO:0000259" key="1">
    <source>
        <dbReference type="Pfam" id="PF14343"/>
    </source>
</evidence>
<evidence type="ECO:0000313" key="2">
    <source>
        <dbReference type="EMBL" id="MEQ2555934.1"/>
    </source>
</evidence>
<evidence type="ECO:0000313" key="3">
    <source>
        <dbReference type="Proteomes" id="UP001546774"/>
    </source>
</evidence>
<organism evidence="2 3">
    <name type="scientific">Lachnospira intestinalis</name>
    <dbReference type="NCBI Taxonomy" id="3133158"/>
    <lineage>
        <taxon>Bacteria</taxon>
        <taxon>Bacillati</taxon>
        <taxon>Bacillota</taxon>
        <taxon>Clostridia</taxon>
        <taxon>Lachnospirales</taxon>
        <taxon>Lachnospiraceae</taxon>
        <taxon>Lachnospira</taxon>
    </lineage>
</organism>
<dbReference type="GO" id="GO:0008233">
    <property type="term" value="F:peptidase activity"/>
    <property type="evidence" value="ECO:0007669"/>
    <property type="project" value="UniProtKB-KW"/>
</dbReference>
<comment type="caution">
    <text evidence="2">The sequence shown here is derived from an EMBL/GenBank/DDBJ whole genome shotgun (WGS) entry which is preliminary data.</text>
</comment>
<feature type="domain" description="PrcB C-terminal" evidence="1">
    <location>
        <begin position="93"/>
        <end position="150"/>
    </location>
</feature>
<keyword evidence="2" id="KW-0645">Protease</keyword>
<reference evidence="2" key="1">
    <citation type="submission" date="2024-03" db="EMBL/GenBank/DDBJ databases">
        <title>Human intestinal bacterial collection.</title>
        <authorList>
            <person name="Pauvert C."/>
            <person name="Hitch T.C.A."/>
            <person name="Clavel T."/>
        </authorList>
    </citation>
    <scope>NUCLEOTIDE SEQUENCE [LARGE SCALE GENOMIC DNA]</scope>
    <source>
        <strain evidence="2">CLA-AA-H89B</strain>
    </source>
</reference>